<dbReference type="InterPro" id="IPR053710">
    <property type="entry name" value="Arylamine_NAT_domain_sf"/>
</dbReference>
<dbReference type="PANTHER" id="PTHR11786">
    <property type="entry name" value="N-HYDROXYARYLAMINE O-ACETYLTRANSFERASE"/>
    <property type="match status" value="1"/>
</dbReference>
<dbReference type="InterPro" id="IPR038765">
    <property type="entry name" value="Papain-like_cys_pep_sf"/>
</dbReference>
<evidence type="ECO:0000313" key="4">
    <source>
        <dbReference type="Proteomes" id="UP000288024"/>
    </source>
</evidence>
<evidence type="ECO:0000256" key="2">
    <source>
        <dbReference type="RuleBase" id="RU003452"/>
    </source>
</evidence>
<dbReference type="Gene3D" id="3.30.2140.20">
    <property type="match status" value="1"/>
</dbReference>
<dbReference type="PANTHER" id="PTHR11786:SF0">
    <property type="entry name" value="ARYLAMINE N-ACETYLTRANSFERASE 4-RELATED"/>
    <property type="match status" value="1"/>
</dbReference>
<dbReference type="PRINTS" id="PR01543">
    <property type="entry name" value="ANATRNSFRASE"/>
</dbReference>
<name>A0A3S2TYY3_9BACI</name>
<dbReference type="GeneID" id="87619196"/>
<reference evidence="3 4" key="1">
    <citation type="submission" date="2019-01" db="EMBL/GenBank/DDBJ databases">
        <title>Bacillus sp. M5HDSG1-1, whole genome shotgun sequence.</title>
        <authorList>
            <person name="Tuo L."/>
        </authorList>
    </citation>
    <scope>NUCLEOTIDE SEQUENCE [LARGE SCALE GENOMIC DNA]</scope>
    <source>
        <strain evidence="3 4">M5HDSG1-1</strain>
    </source>
</reference>
<evidence type="ECO:0000256" key="1">
    <source>
        <dbReference type="ARBA" id="ARBA00006547"/>
    </source>
</evidence>
<comment type="similarity">
    <text evidence="1 2">Belongs to the arylamine N-acetyltransferase family.</text>
</comment>
<comment type="caution">
    <text evidence="3">The sequence shown here is derived from an EMBL/GenBank/DDBJ whole genome shotgun (WGS) entry which is preliminary data.</text>
</comment>
<keyword evidence="3" id="KW-0808">Transferase</keyword>
<accession>A0A3S2TYY3</accession>
<protein>
    <submittedName>
        <fullName evidence="3">Arylamine N-acetyltransferase</fullName>
    </submittedName>
</protein>
<keyword evidence="4" id="KW-1185">Reference proteome</keyword>
<dbReference type="InterPro" id="IPR001447">
    <property type="entry name" value="Arylamine_N-AcTrfase"/>
</dbReference>
<dbReference type="EMBL" id="RZTZ01000001">
    <property type="protein sequence ID" value="RVT66958.1"/>
    <property type="molecule type" value="Genomic_DNA"/>
</dbReference>
<organism evidence="3 4">
    <name type="scientific">Niallia taxi</name>
    <dbReference type="NCBI Taxonomy" id="2499688"/>
    <lineage>
        <taxon>Bacteria</taxon>
        <taxon>Bacillati</taxon>
        <taxon>Bacillota</taxon>
        <taxon>Bacilli</taxon>
        <taxon>Bacillales</taxon>
        <taxon>Bacillaceae</taxon>
        <taxon>Niallia</taxon>
    </lineage>
</organism>
<dbReference type="Pfam" id="PF00797">
    <property type="entry name" value="Acetyltransf_2"/>
    <property type="match status" value="1"/>
</dbReference>
<evidence type="ECO:0000313" key="3">
    <source>
        <dbReference type="EMBL" id="RVT66958.1"/>
    </source>
</evidence>
<dbReference type="Proteomes" id="UP000288024">
    <property type="component" value="Unassembled WGS sequence"/>
</dbReference>
<dbReference type="AlphaFoldDB" id="A0A3S2TYY3"/>
<dbReference type="GO" id="GO:0016407">
    <property type="term" value="F:acetyltransferase activity"/>
    <property type="evidence" value="ECO:0007669"/>
    <property type="project" value="InterPro"/>
</dbReference>
<proteinExistence type="inferred from homology"/>
<dbReference type="SUPFAM" id="SSF54001">
    <property type="entry name" value="Cysteine proteinases"/>
    <property type="match status" value="1"/>
</dbReference>
<gene>
    <name evidence="3" type="ORF">EM808_00240</name>
</gene>
<dbReference type="RefSeq" id="WP_127734308.1">
    <property type="nucleotide sequence ID" value="NZ_CAJCKN010000032.1"/>
</dbReference>
<sequence length="259" mass="29736">MQQINKSFRERIGFPLDEVITFQTLEFVLERMAKTVPFENTAIIEGRTEAISEQYLMEKVIGRHEGGLCFDLNPLLYLFLLENGFQVTMLKGITYDAVNNIWSKTGATHATILLEENGKRYIVDSGYGANLPLKPVPLDGEIIHSANGQFQVKQEETEYGDYCFYMKLKDKSEDWTLGYAFQSTVAFRDVKDMIEMQKTIVEHPDSRFNKGPLVSMLTDKGSMVLSQDSFTEWTDGNKHKQEINKEEFQAIAKERFGLR</sequence>